<dbReference type="AlphaFoldDB" id="A0A419VZR0"/>
<dbReference type="Proteomes" id="UP000283805">
    <property type="component" value="Unassembled WGS sequence"/>
</dbReference>
<proteinExistence type="predicted"/>
<gene>
    <name evidence="1" type="ORF">ATJ93_4316</name>
</gene>
<name>A0A419VZR0_9EURY</name>
<dbReference type="OrthoDB" id="295585at2157"/>
<protein>
    <submittedName>
        <fullName evidence="1">Uncharacterized protein</fullName>
    </submittedName>
</protein>
<evidence type="ECO:0000313" key="1">
    <source>
        <dbReference type="EMBL" id="RKD88654.1"/>
    </source>
</evidence>
<keyword evidence="2" id="KW-1185">Reference proteome</keyword>
<sequence>MSEHDSLPGNWEQKFDRTIYDPIMNREYTRIAYTHTDQNLTLRITDVQEPNSFGGWGYFVRVNGTEPAELGLVEDLEDAKSIAFEYMEAQSSQIPSVEA</sequence>
<comment type="caution">
    <text evidence="1">The sequence shown here is derived from an EMBL/GenBank/DDBJ whole genome shotgun (WGS) entry which is preliminary data.</text>
</comment>
<dbReference type="RefSeq" id="WP_120246627.1">
    <property type="nucleotide sequence ID" value="NZ_RAPO01000005.1"/>
</dbReference>
<reference evidence="1 2" key="1">
    <citation type="submission" date="2018-09" db="EMBL/GenBank/DDBJ databases">
        <title>Genomic Encyclopedia of Archaeal and Bacterial Type Strains, Phase II (KMG-II): from individual species to whole genera.</title>
        <authorList>
            <person name="Goeker M."/>
        </authorList>
    </citation>
    <scope>NUCLEOTIDE SEQUENCE [LARGE SCALE GENOMIC DNA]</scope>
    <source>
        <strain evidence="1 2">DSM 13151</strain>
    </source>
</reference>
<dbReference type="EMBL" id="RAPO01000005">
    <property type="protein sequence ID" value="RKD88654.1"/>
    <property type="molecule type" value="Genomic_DNA"/>
</dbReference>
<evidence type="ECO:0000313" key="2">
    <source>
        <dbReference type="Proteomes" id="UP000283805"/>
    </source>
</evidence>
<accession>A0A419VZR0</accession>
<organism evidence="1 2">
    <name type="scientific">Halopiger aswanensis</name>
    <dbReference type="NCBI Taxonomy" id="148449"/>
    <lineage>
        <taxon>Archaea</taxon>
        <taxon>Methanobacteriati</taxon>
        <taxon>Methanobacteriota</taxon>
        <taxon>Stenosarchaea group</taxon>
        <taxon>Halobacteria</taxon>
        <taxon>Halobacteriales</taxon>
        <taxon>Natrialbaceae</taxon>
        <taxon>Halopiger</taxon>
    </lineage>
</organism>